<dbReference type="AlphaFoldDB" id="A0AAD6R4Z9"/>
<evidence type="ECO:0000313" key="1">
    <source>
        <dbReference type="EMBL" id="KAJ7002461.1"/>
    </source>
</evidence>
<protein>
    <recommendedName>
        <fullName evidence="3">Pentatricopeptide repeat-containing protein</fullName>
    </recommendedName>
</protein>
<organism evidence="1 2">
    <name type="scientific">Populus alba x Populus x berolinensis</name>
    <dbReference type="NCBI Taxonomy" id="444605"/>
    <lineage>
        <taxon>Eukaryota</taxon>
        <taxon>Viridiplantae</taxon>
        <taxon>Streptophyta</taxon>
        <taxon>Embryophyta</taxon>
        <taxon>Tracheophyta</taxon>
        <taxon>Spermatophyta</taxon>
        <taxon>Magnoliopsida</taxon>
        <taxon>eudicotyledons</taxon>
        <taxon>Gunneridae</taxon>
        <taxon>Pentapetalae</taxon>
        <taxon>rosids</taxon>
        <taxon>fabids</taxon>
        <taxon>Malpighiales</taxon>
        <taxon>Salicaceae</taxon>
        <taxon>Saliceae</taxon>
        <taxon>Populus</taxon>
    </lineage>
</organism>
<sequence>MSDMGMADVASSLKECFNNGHDELLNRVFETIGQHGEDKETLGVALSQLGLSLDESLVSGVLAYGFVVAGKLDVALQLLARTRFQGHDMDTFSYHVLLNSLIEHVDGFCQNVSLVKSSKLFKEISEMGEVPMEPGCGIWLTNLVQSRDIDAAPQFLKSKGYSRITILRMFMIC</sequence>
<gene>
    <name evidence="1" type="ORF">NC653_007821</name>
</gene>
<evidence type="ECO:0008006" key="3">
    <source>
        <dbReference type="Google" id="ProtNLM"/>
    </source>
</evidence>
<reference evidence="1" key="1">
    <citation type="journal article" date="2023" name="Mol. Ecol. Resour.">
        <title>Chromosome-level genome assembly of a triploid poplar Populus alba 'Berolinensis'.</title>
        <authorList>
            <person name="Chen S."/>
            <person name="Yu Y."/>
            <person name="Wang X."/>
            <person name="Wang S."/>
            <person name="Zhang T."/>
            <person name="Zhou Y."/>
            <person name="He R."/>
            <person name="Meng N."/>
            <person name="Wang Y."/>
            <person name="Liu W."/>
            <person name="Liu Z."/>
            <person name="Liu J."/>
            <person name="Guo Q."/>
            <person name="Huang H."/>
            <person name="Sederoff R.R."/>
            <person name="Wang G."/>
            <person name="Qu G."/>
            <person name="Chen S."/>
        </authorList>
    </citation>
    <scope>NUCLEOTIDE SEQUENCE</scope>
    <source>
        <strain evidence="1">SC-2020</strain>
    </source>
</reference>
<keyword evidence="2" id="KW-1185">Reference proteome</keyword>
<accession>A0AAD6R4Z9</accession>
<comment type="caution">
    <text evidence="1">The sequence shown here is derived from an EMBL/GenBank/DDBJ whole genome shotgun (WGS) entry which is preliminary data.</text>
</comment>
<dbReference type="Proteomes" id="UP001164929">
    <property type="component" value="Chromosome 3"/>
</dbReference>
<evidence type="ECO:0000313" key="2">
    <source>
        <dbReference type="Proteomes" id="UP001164929"/>
    </source>
</evidence>
<dbReference type="InterPro" id="IPR011990">
    <property type="entry name" value="TPR-like_helical_dom_sf"/>
</dbReference>
<dbReference type="Gene3D" id="1.25.40.10">
    <property type="entry name" value="Tetratricopeptide repeat domain"/>
    <property type="match status" value="1"/>
</dbReference>
<dbReference type="EMBL" id="JAQIZT010000003">
    <property type="protein sequence ID" value="KAJ7002461.1"/>
    <property type="molecule type" value="Genomic_DNA"/>
</dbReference>
<name>A0AAD6R4Z9_9ROSI</name>
<proteinExistence type="predicted"/>